<gene>
    <name evidence="1" type="ORF">A1OE_896</name>
</gene>
<keyword evidence="2" id="KW-1185">Reference proteome</keyword>
<protein>
    <submittedName>
        <fullName evidence="1">Uncharacterized protein</fullName>
    </submittedName>
</protein>
<dbReference type="EMBL" id="CP003539">
    <property type="protein sequence ID" value="AFX99080.1"/>
    <property type="molecule type" value="Genomic_DNA"/>
</dbReference>
<dbReference type="AlphaFoldDB" id="K7YHM1"/>
<name>K7YHM1_9PROT</name>
<proteinExistence type="predicted"/>
<dbReference type="Proteomes" id="UP000010077">
    <property type="component" value="Chromosome"/>
</dbReference>
<reference evidence="1 2" key="1">
    <citation type="journal article" date="2012" name="Proc. Natl. Acad. Sci. U.S.A.">
        <title>Genome streamlining and chemical defense in a coral reef symbiosis.</title>
        <authorList>
            <person name="Kwan J.C."/>
            <person name="Donia M.S."/>
            <person name="Han A.W."/>
            <person name="Hirose E."/>
            <person name="Haygood M.G."/>
            <person name="Schmidt E.W."/>
        </authorList>
    </citation>
    <scope>NUCLEOTIDE SEQUENCE [LARGE SCALE GENOMIC DNA]</scope>
    <source>
        <strain evidence="1 2">L2</strain>
    </source>
</reference>
<sequence length="42" mass="4911">MNYSTAIKIINNRFLTLTLVIIHPIYNPSIVSINDKNNFKYI</sequence>
<evidence type="ECO:0000313" key="2">
    <source>
        <dbReference type="Proteomes" id="UP000010077"/>
    </source>
</evidence>
<dbReference type="HOGENOM" id="CLU_3248758_0_0_5"/>
<evidence type="ECO:0000313" key="1">
    <source>
        <dbReference type="EMBL" id="AFX99080.1"/>
    </source>
</evidence>
<dbReference type="KEGG" id="thal:A1OE_896"/>
<accession>K7YHM1</accession>
<organism evidence="1 2">
    <name type="scientific">Candidatus Endolissoclinum faulkneri L2</name>
    <dbReference type="NCBI Taxonomy" id="1193729"/>
    <lineage>
        <taxon>Bacteria</taxon>
        <taxon>Pseudomonadati</taxon>
        <taxon>Pseudomonadota</taxon>
        <taxon>Alphaproteobacteria</taxon>
        <taxon>Rhodospirillales</taxon>
        <taxon>Rhodospirillaceae</taxon>
        <taxon>Candidatus Endolissoclinum</taxon>
    </lineage>
</organism>